<dbReference type="Proteomes" id="UP000000715">
    <property type="component" value="Unplaced"/>
</dbReference>
<keyword evidence="2" id="KW-1185">Reference proteome</keyword>
<gene>
    <name evidence="3" type="primary">LOC101691887</name>
</gene>
<proteinExistence type="predicted"/>
<organism evidence="2 3">
    <name type="scientific">Mustela putorius furo</name>
    <name type="common">European domestic ferret</name>
    <name type="synonym">Mustela furo</name>
    <dbReference type="NCBI Taxonomy" id="9669"/>
    <lineage>
        <taxon>Eukaryota</taxon>
        <taxon>Metazoa</taxon>
        <taxon>Chordata</taxon>
        <taxon>Craniata</taxon>
        <taxon>Vertebrata</taxon>
        <taxon>Euteleostomi</taxon>
        <taxon>Mammalia</taxon>
        <taxon>Eutheria</taxon>
        <taxon>Laurasiatheria</taxon>
        <taxon>Carnivora</taxon>
        <taxon>Caniformia</taxon>
        <taxon>Musteloidea</taxon>
        <taxon>Mustelidae</taxon>
        <taxon>Mustelinae</taxon>
        <taxon>Mustela</taxon>
    </lineage>
</organism>
<reference evidence="3" key="1">
    <citation type="submission" date="2025-08" db="UniProtKB">
        <authorList>
            <consortium name="RefSeq"/>
        </authorList>
    </citation>
    <scope>IDENTIFICATION</scope>
    <source>
        <tissue evidence="3">Brain</tissue>
    </source>
</reference>
<evidence type="ECO:0000256" key="1">
    <source>
        <dbReference type="SAM" id="MobiDB-lite"/>
    </source>
</evidence>
<sequence length="199" mass="20689">MGTSEGPSCSTLRTAWPLLPLRCGMMAQDFWKLQKLLFLNGGPKVSCDLVSRAACAPNPGVLFFLFVLPLGLAPPPPATVQVPERAGMLPLSTPTATPSAPTPGTHGNPLSPVTSALPSPARCPRASFYEPLQSIGDPEMLSVPASQARPSGLSSSLPPPVSSSPASKHRRCRPVLGHFSSPSVPTQVTSSTFSALNAI</sequence>
<evidence type="ECO:0000313" key="2">
    <source>
        <dbReference type="Proteomes" id="UP000000715"/>
    </source>
</evidence>
<dbReference type="RefSeq" id="XP_004759554.1">
    <property type="nucleotide sequence ID" value="XM_004759497.3"/>
</dbReference>
<feature type="region of interest" description="Disordered" evidence="1">
    <location>
        <begin position="142"/>
        <end position="169"/>
    </location>
</feature>
<dbReference type="GeneID" id="101691887"/>
<dbReference type="OrthoDB" id="10569972at2759"/>
<dbReference type="KEGG" id="mpuf:101691887"/>
<evidence type="ECO:0000313" key="3">
    <source>
        <dbReference type="RefSeq" id="XP_004759554.1"/>
    </source>
</evidence>
<feature type="compositionally biased region" description="Low complexity" evidence="1">
    <location>
        <begin position="89"/>
        <end position="103"/>
    </location>
</feature>
<accession>A0A8U0MXJ7</accession>
<name>A0A8U0MXJ7_MUSPF</name>
<dbReference type="AlphaFoldDB" id="A0A8U0MXJ7"/>
<feature type="region of interest" description="Disordered" evidence="1">
    <location>
        <begin position="89"/>
        <end position="119"/>
    </location>
</feature>
<protein>
    <submittedName>
        <fullName evidence="3">Classical arabinogalactan protein 9-like isoform X1</fullName>
    </submittedName>
</protein>